<dbReference type="PANTHER" id="PTHR45631:SF57">
    <property type="entry name" value="LEUCINE-RICH REPEAT PROTEIN KINASE FAMILY PROTEIN"/>
    <property type="match status" value="1"/>
</dbReference>
<dbReference type="Gene3D" id="3.80.10.10">
    <property type="entry name" value="Ribonuclease Inhibitor"/>
    <property type="match status" value="1"/>
</dbReference>
<protein>
    <recommendedName>
        <fullName evidence="11">Leucine-rich repeat-containing N-terminal plant-type domain-containing protein</fullName>
    </recommendedName>
</protein>
<dbReference type="GO" id="GO:0016020">
    <property type="term" value="C:membrane"/>
    <property type="evidence" value="ECO:0007669"/>
    <property type="project" value="UniProtKB-SubCell"/>
</dbReference>
<keyword evidence="8" id="KW-0675">Receptor</keyword>
<dbReference type="PANTHER" id="PTHR45631">
    <property type="entry name" value="OS07G0107800 PROTEIN-RELATED"/>
    <property type="match status" value="1"/>
</dbReference>
<dbReference type="Pfam" id="PF00560">
    <property type="entry name" value="LRR_1"/>
    <property type="match status" value="2"/>
</dbReference>
<evidence type="ECO:0000313" key="10">
    <source>
        <dbReference type="EMBL" id="KAF2612465.1"/>
    </source>
</evidence>
<comment type="caution">
    <text evidence="10">The sequence shown here is derived from an EMBL/GenBank/DDBJ whole genome shotgun (WGS) entry which is preliminary data.</text>
</comment>
<keyword evidence="7 9" id="KW-0472">Membrane</keyword>
<evidence type="ECO:0000256" key="9">
    <source>
        <dbReference type="SAM" id="Phobius"/>
    </source>
</evidence>
<sequence>MYTVTPFPQSETNESDVAAVQHIKATYGISRISWQGDPCVPQQFMWDGLNCRNTDVSTPPRITYLNLSSSDLTGTIAAGIQNLTQLEILNISWNDLNGSVPQALRRKGLELFPQGNPRLCASGSCLPPKTKPFPVAIIASVASALAIIIAVLALILIFRK</sequence>
<evidence type="ECO:0000256" key="8">
    <source>
        <dbReference type="ARBA" id="ARBA00023170"/>
    </source>
</evidence>
<comment type="subcellular location">
    <subcellularLocation>
        <location evidence="1">Membrane</location>
        <topology evidence="1">Single-pass membrane protein</topology>
    </subcellularLocation>
</comment>
<evidence type="ECO:0000256" key="2">
    <source>
        <dbReference type="ARBA" id="ARBA00022614"/>
    </source>
</evidence>
<proteinExistence type="predicted"/>
<gene>
    <name evidence="10" type="ORF">F2Q70_00007796</name>
</gene>
<evidence type="ECO:0000256" key="5">
    <source>
        <dbReference type="ARBA" id="ARBA00022737"/>
    </source>
</evidence>
<organism evidence="10">
    <name type="scientific">Brassica cretica</name>
    <name type="common">Mustard</name>
    <dbReference type="NCBI Taxonomy" id="69181"/>
    <lineage>
        <taxon>Eukaryota</taxon>
        <taxon>Viridiplantae</taxon>
        <taxon>Streptophyta</taxon>
        <taxon>Embryophyta</taxon>
        <taxon>Tracheophyta</taxon>
        <taxon>Spermatophyta</taxon>
        <taxon>Magnoliopsida</taxon>
        <taxon>eudicotyledons</taxon>
        <taxon>Gunneridae</taxon>
        <taxon>Pentapetalae</taxon>
        <taxon>rosids</taxon>
        <taxon>malvids</taxon>
        <taxon>Brassicales</taxon>
        <taxon>Brassicaceae</taxon>
        <taxon>Brassiceae</taxon>
        <taxon>Brassica</taxon>
    </lineage>
</organism>
<dbReference type="EMBL" id="QGKY02000089">
    <property type="protein sequence ID" value="KAF2612465.1"/>
    <property type="molecule type" value="Genomic_DNA"/>
</dbReference>
<dbReference type="InterPro" id="IPR032675">
    <property type="entry name" value="LRR_dom_sf"/>
</dbReference>
<dbReference type="AlphaFoldDB" id="A0A8S9LYJ4"/>
<accession>A0A8S9LYJ4</accession>
<dbReference type="SUPFAM" id="SSF52058">
    <property type="entry name" value="L domain-like"/>
    <property type="match status" value="1"/>
</dbReference>
<name>A0A8S9LYJ4_BRACR</name>
<keyword evidence="6 9" id="KW-1133">Transmembrane helix</keyword>
<keyword evidence="3 9" id="KW-0812">Transmembrane</keyword>
<dbReference type="InterPro" id="IPR001611">
    <property type="entry name" value="Leu-rich_rpt"/>
</dbReference>
<keyword evidence="5" id="KW-0677">Repeat</keyword>
<evidence type="ECO:0000256" key="1">
    <source>
        <dbReference type="ARBA" id="ARBA00004167"/>
    </source>
</evidence>
<keyword evidence="2" id="KW-0433">Leucine-rich repeat</keyword>
<evidence type="ECO:0000256" key="4">
    <source>
        <dbReference type="ARBA" id="ARBA00022729"/>
    </source>
</evidence>
<evidence type="ECO:0000256" key="7">
    <source>
        <dbReference type="ARBA" id="ARBA00023136"/>
    </source>
</evidence>
<dbReference type="FunFam" id="3.80.10.10:FF:000129">
    <property type="entry name" value="Leucine-rich repeat receptor-like kinase"/>
    <property type="match status" value="1"/>
</dbReference>
<keyword evidence="4" id="KW-0732">Signal</keyword>
<evidence type="ECO:0000256" key="6">
    <source>
        <dbReference type="ARBA" id="ARBA00022989"/>
    </source>
</evidence>
<evidence type="ECO:0000256" key="3">
    <source>
        <dbReference type="ARBA" id="ARBA00022692"/>
    </source>
</evidence>
<reference evidence="10" key="1">
    <citation type="submission" date="2019-12" db="EMBL/GenBank/DDBJ databases">
        <title>Genome sequencing and annotation of Brassica cretica.</title>
        <authorList>
            <person name="Studholme D.J."/>
            <person name="Sarris P.F."/>
        </authorList>
    </citation>
    <scope>NUCLEOTIDE SEQUENCE</scope>
    <source>
        <strain evidence="10">PFS-102/07</strain>
        <tissue evidence="10">Leaf</tissue>
    </source>
</reference>
<evidence type="ECO:0008006" key="11">
    <source>
        <dbReference type="Google" id="ProtNLM"/>
    </source>
</evidence>
<feature type="transmembrane region" description="Helical" evidence="9">
    <location>
        <begin position="133"/>
        <end position="158"/>
    </location>
</feature>